<proteinExistence type="predicted"/>
<evidence type="ECO:0000256" key="1">
    <source>
        <dbReference type="SAM" id="MobiDB-lite"/>
    </source>
</evidence>
<evidence type="ECO:0000313" key="3">
    <source>
        <dbReference type="Proteomes" id="UP001066276"/>
    </source>
</evidence>
<dbReference type="Proteomes" id="UP001066276">
    <property type="component" value="Chromosome 12"/>
</dbReference>
<sequence length="246" mass="25882">MTAGSRNLHREPQTAEISPHTVAALLGVFTAVPAYSKSPLLALEKSSSRWVARKIHIRSLERKLRHSCRQARKCVIVGRRSTALVLSARGSRLVARSSAALGPKPEPPRGLSRGLTDCTPVSVSPARTCGAGCKGVGGAWALKTWARDALHGLCRGGVRRPAAGVGARAASGASVRACGSFREPTGRHLGGRTGVALPPFHPGGRCGSAAATAEARGAWRGDLRRLPPAERWHRGSYDNGRQTSVS</sequence>
<accession>A0AAV7L3I9</accession>
<name>A0AAV7L3I9_PLEWA</name>
<protein>
    <submittedName>
        <fullName evidence="2">Uncharacterized protein</fullName>
    </submittedName>
</protein>
<organism evidence="2 3">
    <name type="scientific">Pleurodeles waltl</name>
    <name type="common">Iberian ribbed newt</name>
    <dbReference type="NCBI Taxonomy" id="8319"/>
    <lineage>
        <taxon>Eukaryota</taxon>
        <taxon>Metazoa</taxon>
        <taxon>Chordata</taxon>
        <taxon>Craniata</taxon>
        <taxon>Vertebrata</taxon>
        <taxon>Euteleostomi</taxon>
        <taxon>Amphibia</taxon>
        <taxon>Batrachia</taxon>
        <taxon>Caudata</taxon>
        <taxon>Salamandroidea</taxon>
        <taxon>Salamandridae</taxon>
        <taxon>Pleurodelinae</taxon>
        <taxon>Pleurodeles</taxon>
    </lineage>
</organism>
<keyword evidence="3" id="KW-1185">Reference proteome</keyword>
<dbReference type="AlphaFoldDB" id="A0AAV7L3I9"/>
<feature type="region of interest" description="Disordered" evidence="1">
    <location>
        <begin position="96"/>
        <end position="116"/>
    </location>
</feature>
<gene>
    <name evidence="2" type="ORF">NDU88_005773</name>
</gene>
<dbReference type="EMBL" id="JANPWB010000016">
    <property type="protein sequence ID" value="KAJ1085643.1"/>
    <property type="molecule type" value="Genomic_DNA"/>
</dbReference>
<comment type="caution">
    <text evidence="2">The sequence shown here is derived from an EMBL/GenBank/DDBJ whole genome shotgun (WGS) entry which is preliminary data.</text>
</comment>
<reference evidence="2" key="1">
    <citation type="journal article" date="2022" name="bioRxiv">
        <title>Sequencing and chromosome-scale assembly of the giantPleurodeles waltlgenome.</title>
        <authorList>
            <person name="Brown T."/>
            <person name="Elewa A."/>
            <person name="Iarovenko S."/>
            <person name="Subramanian E."/>
            <person name="Araus A.J."/>
            <person name="Petzold A."/>
            <person name="Susuki M."/>
            <person name="Suzuki K.-i.T."/>
            <person name="Hayashi T."/>
            <person name="Toyoda A."/>
            <person name="Oliveira C."/>
            <person name="Osipova E."/>
            <person name="Leigh N.D."/>
            <person name="Simon A."/>
            <person name="Yun M.H."/>
        </authorList>
    </citation>
    <scope>NUCLEOTIDE SEQUENCE</scope>
    <source>
        <strain evidence="2">20211129_DDA</strain>
        <tissue evidence="2">Liver</tissue>
    </source>
</reference>
<evidence type="ECO:0000313" key="2">
    <source>
        <dbReference type="EMBL" id="KAJ1085643.1"/>
    </source>
</evidence>